<dbReference type="OrthoDB" id="1431348at2"/>
<evidence type="ECO:0000259" key="1">
    <source>
        <dbReference type="Pfam" id="PF00685"/>
    </source>
</evidence>
<protein>
    <recommendedName>
        <fullName evidence="1">Sulfotransferase domain-containing protein</fullName>
    </recommendedName>
</protein>
<dbReference type="STRING" id="1799789.AX660_03390"/>
<dbReference type="Proteomes" id="UP000070299">
    <property type="component" value="Unassembled WGS sequence"/>
</dbReference>
<reference evidence="3" key="1">
    <citation type="submission" date="2016-02" db="EMBL/GenBank/DDBJ databases">
        <authorList>
            <person name="Schultz-Johansen M."/>
            <person name="Glaring M.A."/>
            <person name="Bech P.K."/>
            <person name="Stougaard P."/>
        </authorList>
    </citation>
    <scope>NUCLEOTIDE SEQUENCE [LARGE SCALE GENOMIC DNA]</scope>
    <source>
        <strain evidence="3">S66</strain>
    </source>
</reference>
<dbReference type="AlphaFoldDB" id="A0A148KKI4"/>
<organism evidence="2 3">
    <name type="scientific">Paraglaciecola hydrolytica</name>
    <dbReference type="NCBI Taxonomy" id="1799789"/>
    <lineage>
        <taxon>Bacteria</taxon>
        <taxon>Pseudomonadati</taxon>
        <taxon>Pseudomonadota</taxon>
        <taxon>Gammaproteobacteria</taxon>
        <taxon>Alteromonadales</taxon>
        <taxon>Alteromonadaceae</taxon>
        <taxon>Paraglaciecola</taxon>
    </lineage>
</organism>
<proteinExistence type="predicted"/>
<dbReference type="InterPro" id="IPR051135">
    <property type="entry name" value="Gal/GlcNAc/GalNAc_ST"/>
</dbReference>
<dbReference type="EMBL" id="LSNE01000020">
    <property type="protein sequence ID" value="KXI26824.1"/>
    <property type="molecule type" value="Genomic_DNA"/>
</dbReference>
<dbReference type="Pfam" id="PF00685">
    <property type="entry name" value="Sulfotransfer_1"/>
    <property type="match status" value="1"/>
</dbReference>
<dbReference type="SUPFAM" id="SSF52540">
    <property type="entry name" value="P-loop containing nucleoside triphosphate hydrolases"/>
    <property type="match status" value="1"/>
</dbReference>
<dbReference type="RefSeq" id="WP_068382310.1">
    <property type="nucleotide sequence ID" value="NZ_LSNE01000020.1"/>
</dbReference>
<comment type="caution">
    <text evidence="2">The sequence shown here is derived from an EMBL/GenBank/DDBJ whole genome shotgun (WGS) entry which is preliminary data.</text>
</comment>
<dbReference type="Gene3D" id="3.40.50.300">
    <property type="entry name" value="P-loop containing nucleotide triphosphate hydrolases"/>
    <property type="match status" value="1"/>
</dbReference>
<dbReference type="GO" id="GO:0006790">
    <property type="term" value="P:sulfur compound metabolic process"/>
    <property type="evidence" value="ECO:0007669"/>
    <property type="project" value="TreeGrafter"/>
</dbReference>
<dbReference type="PANTHER" id="PTHR10704">
    <property type="entry name" value="CARBOHYDRATE SULFOTRANSFERASE"/>
    <property type="match status" value="1"/>
</dbReference>
<name>A0A148KKI4_9ALTE</name>
<dbReference type="GO" id="GO:0006044">
    <property type="term" value="P:N-acetylglucosamine metabolic process"/>
    <property type="evidence" value="ECO:0007669"/>
    <property type="project" value="TreeGrafter"/>
</dbReference>
<evidence type="ECO:0000313" key="3">
    <source>
        <dbReference type="Proteomes" id="UP000070299"/>
    </source>
</evidence>
<dbReference type="InterPro" id="IPR000863">
    <property type="entry name" value="Sulfotransferase_dom"/>
</dbReference>
<evidence type="ECO:0000313" key="2">
    <source>
        <dbReference type="EMBL" id="KXI26824.1"/>
    </source>
</evidence>
<dbReference type="InterPro" id="IPR027417">
    <property type="entry name" value="P-loop_NTPase"/>
</dbReference>
<gene>
    <name evidence="2" type="ORF">AX660_03390</name>
</gene>
<accession>A0A148KKI4</accession>
<keyword evidence="3" id="KW-1185">Reference proteome</keyword>
<dbReference type="GO" id="GO:0001517">
    <property type="term" value="F:N-acetylglucosamine 6-O-sulfotransferase activity"/>
    <property type="evidence" value="ECO:0007669"/>
    <property type="project" value="TreeGrafter"/>
</dbReference>
<sequence length="295" mass="34960">MQKDIIKNISVLSGMHRSGTTFLGKIFQESNHYHVFHEPFNRTFGLKEVNFDYIDVNTEQNLNYLKSISKFENLSFSRSSHFDSPYKKVLRKIWGGRTEQEWRKIRLRNLFQSKSIILKDPFLSRSNLFLTQELNIKVIYVVRHPCAVWNSIKNMGWKLNLQHYSSASNSELLHRYFNADEIVKFSIIWADLQAHNIKIKNDNYKLIKHEDLCITPQEVIQDCLQFFGNENDGLDAKIVEKYMNTSNKSKKKSQLHSFKRNPIELTRAWESELSKEEIKIIMQHCEKFTSIIYEN</sequence>
<dbReference type="PANTHER" id="PTHR10704:SF44">
    <property type="entry name" value="LD35051P-RELATED"/>
    <property type="match status" value="1"/>
</dbReference>
<feature type="domain" description="Sulfotransferase" evidence="1">
    <location>
        <begin position="11"/>
        <end position="287"/>
    </location>
</feature>